<dbReference type="CDD" id="cd04280">
    <property type="entry name" value="ZnMc_astacin_like"/>
    <property type="match status" value="1"/>
</dbReference>
<feature type="active site" evidence="11">
    <location>
        <position position="182"/>
    </location>
</feature>
<dbReference type="SMART" id="SM00042">
    <property type="entry name" value="CUB"/>
    <property type="match status" value="1"/>
</dbReference>
<dbReference type="Gene3D" id="3.40.390.10">
    <property type="entry name" value="Collagenase (Catalytic Domain)"/>
    <property type="match status" value="1"/>
</dbReference>
<evidence type="ECO:0000256" key="1">
    <source>
        <dbReference type="ARBA" id="ARBA00011245"/>
    </source>
</evidence>
<evidence type="ECO:0000256" key="9">
    <source>
        <dbReference type="ARBA" id="ARBA00025529"/>
    </source>
</evidence>
<name>A0A8X6KBC9_TRICU</name>
<dbReference type="Pfam" id="PF01400">
    <property type="entry name" value="Astacin"/>
    <property type="match status" value="1"/>
</dbReference>
<feature type="binding site" evidence="11">
    <location>
        <position position="191"/>
    </location>
    <ligand>
        <name>Zn(2+)</name>
        <dbReference type="ChEBI" id="CHEBI:29105"/>
        <note>catalytic</note>
    </ligand>
</feature>
<keyword evidence="6 11" id="KW-0862">Zinc</keyword>
<evidence type="ECO:0000256" key="7">
    <source>
        <dbReference type="ARBA" id="ARBA00023049"/>
    </source>
</evidence>
<dbReference type="SUPFAM" id="SSF55486">
    <property type="entry name" value="Metalloproteases ('zincins'), catalytic domain"/>
    <property type="match status" value="1"/>
</dbReference>
<dbReference type="EMBL" id="BMAO01030882">
    <property type="protein sequence ID" value="GFQ70970.1"/>
    <property type="molecule type" value="Genomic_DNA"/>
</dbReference>
<organism evidence="15 16">
    <name type="scientific">Trichonephila clavata</name>
    <name type="common">Joro spider</name>
    <name type="synonym">Nephila clavata</name>
    <dbReference type="NCBI Taxonomy" id="2740835"/>
    <lineage>
        <taxon>Eukaryota</taxon>
        <taxon>Metazoa</taxon>
        <taxon>Ecdysozoa</taxon>
        <taxon>Arthropoda</taxon>
        <taxon>Chelicerata</taxon>
        <taxon>Arachnida</taxon>
        <taxon>Araneae</taxon>
        <taxon>Araneomorphae</taxon>
        <taxon>Entelegynae</taxon>
        <taxon>Araneoidea</taxon>
        <taxon>Nephilidae</taxon>
        <taxon>Trichonephila</taxon>
    </lineage>
</organism>
<keyword evidence="3 11" id="KW-0645">Protease</keyword>
<feature type="disulfide bond" evidence="11">
    <location>
        <begin position="145"/>
        <end position="167"/>
    </location>
</feature>
<evidence type="ECO:0000256" key="5">
    <source>
        <dbReference type="ARBA" id="ARBA00022801"/>
    </source>
</evidence>
<evidence type="ECO:0000259" key="13">
    <source>
        <dbReference type="PROSITE" id="PS01180"/>
    </source>
</evidence>
<evidence type="ECO:0000256" key="2">
    <source>
        <dbReference type="ARBA" id="ARBA00022536"/>
    </source>
</evidence>
<dbReference type="Pfam" id="PF00431">
    <property type="entry name" value="CUB"/>
    <property type="match status" value="1"/>
</dbReference>
<comment type="cofactor">
    <cofactor evidence="11 12">
        <name>Zn(2+)</name>
        <dbReference type="ChEBI" id="CHEBI:29105"/>
    </cofactor>
    <text evidence="11 12">Binds 1 zinc ion per subunit.</text>
</comment>
<dbReference type="InterPro" id="IPR000859">
    <property type="entry name" value="CUB_dom"/>
</dbReference>
<evidence type="ECO:0000256" key="12">
    <source>
        <dbReference type="RuleBase" id="RU361183"/>
    </source>
</evidence>
<comment type="caution">
    <text evidence="10">Lacks conserved residue(s) required for the propagation of feature annotation.</text>
</comment>
<comment type="subunit">
    <text evidence="1">Monomer.</text>
</comment>
<keyword evidence="16" id="KW-1185">Reference proteome</keyword>
<evidence type="ECO:0000256" key="6">
    <source>
        <dbReference type="ARBA" id="ARBA00022833"/>
    </source>
</evidence>
<keyword evidence="2" id="KW-0245">EGF-like domain</keyword>
<evidence type="ECO:0000259" key="14">
    <source>
        <dbReference type="PROSITE" id="PS51864"/>
    </source>
</evidence>
<keyword evidence="7 11" id="KW-0482">Metalloprotease</keyword>
<reference evidence="15" key="1">
    <citation type="submission" date="2020-07" db="EMBL/GenBank/DDBJ databases">
        <title>Multicomponent nature underlies the extraordinary mechanical properties of spider dragline silk.</title>
        <authorList>
            <person name="Kono N."/>
            <person name="Nakamura H."/>
            <person name="Mori M."/>
            <person name="Yoshida Y."/>
            <person name="Ohtoshi R."/>
            <person name="Malay A.D."/>
            <person name="Moran D.A.P."/>
            <person name="Tomita M."/>
            <person name="Numata K."/>
            <person name="Arakawa K."/>
        </authorList>
    </citation>
    <scope>NUCLEOTIDE SEQUENCE</scope>
</reference>
<feature type="binding site" evidence="11">
    <location>
        <position position="181"/>
    </location>
    <ligand>
        <name>Zn(2+)</name>
        <dbReference type="ChEBI" id="CHEBI:29105"/>
        <note>catalytic</note>
    </ligand>
</feature>
<evidence type="ECO:0000256" key="8">
    <source>
        <dbReference type="ARBA" id="ARBA00023157"/>
    </source>
</evidence>
<feature type="binding site" evidence="11">
    <location>
        <position position="185"/>
    </location>
    <ligand>
        <name>Zn(2+)</name>
        <dbReference type="ChEBI" id="CHEBI:29105"/>
        <note>catalytic</note>
    </ligand>
</feature>
<dbReference type="Proteomes" id="UP000887116">
    <property type="component" value="Unassembled WGS sequence"/>
</dbReference>
<accession>A0A8X6KBC9</accession>
<dbReference type="InterPro" id="IPR006026">
    <property type="entry name" value="Peptidase_Metallo"/>
</dbReference>
<evidence type="ECO:0000256" key="3">
    <source>
        <dbReference type="ARBA" id="ARBA00022670"/>
    </source>
</evidence>
<dbReference type="EC" id="3.4.24.-" evidence="12"/>
<feature type="signal peptide" evidence="12">
    <location>
        <begin position="1"/>
        <end position="23"/>
    </location>
</feature>
<dbReference type="PRINTS" id="PR00480">
    <property type="entry name" value="ASTACIN"/>
</dbReference>
<keyword evidence="12" id="KW-0732">Signal</keyword>
<dbReference type="PROSITE" id="PS01180">
    <property type="entry name" value="CUB"/>
    <property type="match status" value="1"/>
</dbReference>
<evidence type="ECO:0000313" key="16">
    <source>
        <dbReference type="Proteomes" id="UP000887116"/>
    </source>
</evidence>
<evidence type="ECO:0000256" key="11">
    <source>
        <dbReference type="PROSITE-ProRule" id="PRU01211"/>
    </source>
</evidence>
<gene>
    <name evidence="15" type="primary">BP10</name>
    <name evidence="15" type="ORF">TNCT_79431</name>
</gene>
<evidence type="ECO:0000313" key="15">
    <source>
        <dbReference type="EMBL" id="GFQ70970.1"/>
    </source>
</evidence>
<keyword evidence="4 11" id="KW-0479">Metal-binding</keyword>
<comment type="caution">
    <text evidence="15">The sequence shown here is derived from an EMBL/GenBank/DDBJ whole genome shotgun (WGS) entry which is preliminary data.</text>
</comment>
<dbReference type="GO" id="GO:0008270">
    <property type="term" value="F:zinc ion binding"/>
    <property type="evidence" value="ECO:0007669"/>
    <property type="project" value="UniProtKB-UniRule"/>
</dbReference>
<dbReference type="InterPro" id="IPR001506">
    <property type="entry name" value="Peptidase_M12A"/>
</dbReference>
<protein>
    <recommendedName>
        <fullName evidence="12">Metalloendopeptidase</fullName>
        <ecNumber evidence="12">3.4.24.-</ecNumber>
    </recommendedName>
</protein>
<dbReference type="GO" id="GO:0006508">
    <property type="term" value="P:proteolysis"/>
    <property type="evidence" value="ECO:0007669"/>
    <property type="project" value="UniProtKB-KW"/>
</dbReference>
<feature type="domain" description="Peptidase M12A" evidence="14">
    <location>
        <begin position="81"/>
        <end position="284"/>
    </location>
</feature>
<dbReference type="SUPFAM" id="SSF49854">
    <property type="entry name" value="Spermadhesin, CUB domain"/>
    <property type="match status" value="1"/>
</dbReference>
<dbReference type="PANTHER" id="PTHR10127:SF850">
    <property type="entry name" value="METALLOENDOPEPTIDASE"/>
    <property type="match status" value="1"/>
</dbReference>
<keyword evidence="5 11" id="KW-0378">Hydrolase</keyword>
<dbReference type="InterPro" id="IPR034035">
    <property type="entry name" value="Astacin-like_dom"/>
</dbReference>
<dbReference type="PANTHER" id="PTHR10127">
    <property type="entry name" value="DISCOIDIN, CUB, EGF, LAMININ , AND ZINC METALLOPROTEASE DOMAIN CONTAINING"/>
    <property type="match status" value="1"/>
</dbReference>
<feature type="chain" id="PRO_5036515788" description="Metalloendopeptidase" evidence="12">
    <location>
        <begin position="24"/>
        <end position="461"/>
    </location>
</feature>
<dbReference type="InterPro" id="IPR024079">
    <property type="entry name" value="MetalloPept_cat_dom_sf"/>
</dbReference>
<dbReference type="InterPro" id="IPR035914">
    <property type="entry name" value="Sperma_CUB_dom_sf"/>
</dbReference>
<dbReference type="PROSITE" id="PS51864">
    <property type="entry name" value="ASTACIN"/>
    <property type="match status" value="1"/>
</dbReference>
<dbReference type="SMART" id="SM00235">
    <property type="entry name" value="ZnMc"/>
    <property type="match status" value="1"/>
</dbReference>
<comment type="function">
    <text evidence="9">Zinc metalloprotease. Provoques deadhesion of endothelial cells from cell cultures, and also degradation of fibronectin, fibrinogen and gelatin in vitro. Its role in the venom is not fully understood but it might act as a spreading factor that facilitates diffusion of other venom toxins. Alternatively, it might be involved in the proteolytic processing of other venom toxins or it might play a role in extra-oral digestion of prey.</text>
</comment>
<evidence type="ECO:0000256" key="4">
    <source>
        <dbReference type="ARBA" id="ARBA00022723"/>
    </source>
</evidence>
<sequence length="461" mass="52196">MDTVWFLSMALPLLANLIGGICSQPIDSFDDAVPLSDMDILTERNPIETDDGDPLIEGDIVLPPLTDEEKNEVEDELQVRKGLLNILSLWPSGRVAYNFHSSVNKETRTRIRLAMDEWENRTCLRFHETLLDFNYLRFRTDKGGCWSLVGRQNRLFSGQDVSIGPGCERNIIFYQVPVIVHEIGHAIGMYHEQSRLDRDGYVTILWNNIPPGMTSQFSSNMDYPRGVEYDYTSIMHYSSMAFTKQLFQKNTIVTKNPHYQRLLGSGKVISFRDAKLANKMYSCSAFCPNLLNETQQCQNSGYMAPYNGDGKPCPCVCPPGATGEFCETVINQEYYSPPICGGNVTEETTIQTPNYPNREIPNDSCSWWIQAPRGKRVMVTFEDFSFYPRLASRTSKYRGRCLQERVEIRIKSMSEGNMYCGEDIKPGTNLASKGQQFIIIITSNGGLQGTRGLKAKVSFIK</sequence>
<proteinExistence type="predicted"/>
<dbReference type="GO" id="GO:0004222">
    <property type="term" value="F:metalloendopeptidase activity"/>
    <property type="evidence" value="ECO:0007669"/>
    <property type="project" value="UniProtKB-UniRule"/>
</dbReference>
<evidence type="ECO:0000256" key="10">
    <source>
        <dbReference type="PROSITE-ProRule" id="PRU00059"/>
    </source>
</evidence>
<feature type="domain" description="CUB" evidence="13">
    <location>
        <begin position="326"/>
        <end position="460"/>
    </location>
</feature>
<dbReference type="CDD" id="cd00041">
    <property type="entry name" value="CUB"/>
    <property type="match status" value="1"/>
</dbReference>
<keyword evidence="8 11" id="KW-1015">Disulfide bond</keyword>
<dbReference type="Gene3D" id="2.60.120.290">
    <property type="entry name" value="Spermadhesin, CUB domain"/>
    <property type="match status" value="1"/>
</dbReference>
<dbReference type="OrthoDB" id="6413821at2759"/>
<dbReference type="AlphaFoldDB" id="A0A8X6KBC9"/>